<keyword evidence="2" id="KW-1185">Reference proteome</keyword>
<evidence type="ECO:0000313" key="1">
    <source>
        <dbReference type="EMBL" id="QCD99691.1"/>
    </source>
</evidence>
<dbReference type="Proteomes" id="UP000501690">
    <property type="component" value="Linkage Group LG7"/>
</dbReference>
<protein>
    <submittedName>
        <fullName evidence="1">Uncharacterized protein</fullName>
    </submittedName>
</protein>
<dbReference type="AlphaFoldDB" id="A0A4D6MGP8"/>
<organism evidence="1 2">
    <name type="scientific">Vigna unguiculata</name>
    <name type="common">Cowpea</name>
    <dbReference type="NCBI Taxonomy" id="3917"/>
    <lineage>
        <taxon>Eukaryota</taxon>
        <taxon>Viridiplantae</taxon>
        <taxon>Streptophyta</taxon>
        <taxon>Embryophyta</taxon>
        <taxon>Tracheophyta</taxon>
        <taxon>Spermatophyta</taxon>
        <taxon>Magnoliopsida</taxon>
        <taxon>eudicotyledons</taxon>
        <taxon>Gunneridae</taxon>
        <taxon>Pentapetalae</taxon>
        <taxon>rosids</taxon>
        <taxon>fabids</taxon>
        <taxon>Fabales</taxon>
        <taxon>Fabaceae</taxon>
        <taxon>Papilionoideae</taxon>
        <taxon>50 kb inversion clade</taxon>
        <taxon>NPAAA clade</taxon>
        <taxon>indigoferoid/millettioid clade</taxon>
        <taxon>Phaseoleae</taxon>
        <taxon>Vigna</taxon>
    </lineage>
</organism>
<proteinExistence type="predicted"/>
<name>A0A4D6MGP8_VIGUN</name>
<gene>
    <name evidence="1" type="ORF">DEO72_LG7g975</name>
</gene>
<reference evidence="1 2" key="1">
    <citation type="submission" date="2019-04" db="EMBL/GenBank/DDBJ databases">
        <title>An improved genome assembly and genetic linkage map for asparagus bean, Vigna unguiculata ssp. sesquipedialis.</title>
        <authorList>
            <person name="Xia Q."/>
            <person name="Zhang R."/>
            <person name="Dong Y."/>
        </authorList>
    </citation>
    <scope>NUCLEOTIDE SEQUENCE [LARGE SCALE GENOMIC DNA]</scope>
    <source>
        <tissue evidence="1">Leaf</tissue>
    </source>
</reference>
<evidence type="ECO:0000313" key="2">
    <source>
        <dbReference type="Proteomes" id="UP000501690"/>
    </source>
</evidence>
<accession>A0A4D6MGP8</accession>
<dbReference type="EMBL" id="CP039351">
    <property type="protein sequence ID" value="QCD99691.1"/>
    <property type="molecule type" value="Genomic_DNA"/>
</dbReference>
<sequence>MALKLKCFRPAVQIWRSTVSVYCSVVQTGVQRPGVKMLPNLHNDDSAQRCNAFMPLNVKVFANLRRLAVQTGVQQHRAKMLLTCTTRLALNIVSMIIFWGTWTYSIDQIGYEAMVKMDVVVDVQVKWLGTIPPIETIPCDAWVSWNDPARMERFHTLGTIPLCLE</sequence>